<evidence type="ECO:0000313" key="4">
    <source>
        <dbReference type="EMBL" id="RCI07152.1"/>
    </source>
</evidence>
<evidence type="ECO:0000256" key="1">
    <source>
        <dbReference type="SAM" id="MobiDB-lite"/>
    </source>
</evidence>
<feature type="region of interest" description="Disordered" evidence="1">
    <location>
        <begin position="365"/>
        <end position="458"/>
    </location>
</feature>
<feature type="domain" description="Choice-of-anchor A" evidence="3">
    <location>
        <begin position="58"/>
        <end position="339"/>
    </location>
</feature>
<evidence type="ECO:0000259" key="3">
    <source>
        <dbReference type="Pfam" id="PF20597"/>
    </source>
</evidence>
<protein>
    <recommendedName>
        <fullName evidence="3">Choice-of-anchor A domain-containing protein</fullName>
    </recommendedName>
</protein>
<dbReference type="OrthoDB" id="2280597at2759"/>
<accession>A0A367KYV6</accession>
<evidence type="ECO:0000313" key="5">
    <source>
        <dbReference type="Proteomes" id="UP000253551"/>
    </source>
</evidence>
<feature type="compositionally biased region" description="Basic residues" evidence="1">
    <location>
        <begin position="504"/>
        <end position="519"/>
    </location>
</feature>
<feature type="chain" id="PRO_5016644511" description="Choice-of-anchor A domain-containing protein" evidence="2">
    <location>
        <begin position="21"/>
        <end position="604"/>
    </location>
</feature>
<dbReference type="EMBL" id="PJQM01000024">
    <property type="protein sequence ID" value="RCI07152.1"/>
    <property type="molecule type" value="Genomic_DNA"/>
</dbReference>
<sequence>MVNKAAFLFVLSTLAGELLARSTYESNNYSNVNQKYSSLMKRDDVEWTCSNDDTPSLMLTHFAAVFFGDFSTTGGQDILGPLAVKGKFQANNYMVNANGNPDCSDPNDVKGYALVVDGKVDASDVRVKGAAQVPSGTTGLQETAGSCKINQGGKGIYDFNEARKNALAASEILAGMKPNMVLNSDGKLSSIGSSTDGFHVLTFSTCNDGKCNPFPGDMSDPSALLQGKGNWNGPQGMSWPKSGTLLLNIPVDSGSTFTLLGNLVTQGMDPCRVIFNFYSSNNNGKFTSGSFTLKRQTGSNLGAFVLAPQANIIDGSTGAFAGTVIGKDYTWGSSGIEIHNYKAAGGTCDTFQGCIPITHHTPPPPVVITTTTTTKSSTTTSTTGANTTKSSTTTSTGTTTTTGCQMTTTPATSTTSDHKSTTTTSCNHQKTTTTSCNHTKTTTSNHHKTTTDCNHSKTTTGKHHKTTASCSHHKITTTGCNHSKTTTGKHHKTTTGCNHNKTTTGKHQKKTTTSKHHKHTTTKGCSCERHSTTKHHSTKTKHHSTKTCSKHHSTKTKHHSTKTCSHTKPHKTTVGPKKHHPTTCPIGCVQKTATVTKVIYVTAA</sequence>
<dbReference type="Pfam" id="PF20597">
    <property type="entry name" value="pAdhesive_15"/>
    <property type="match status" value="1"/>
</dbReference>
<feature type="region of interest" description="Disordered" evidence="1">
    <location>
        <begin position="532"/>
        <end position="580"/>
    </location>
</feature>
<gene>
    <name evidence="4" type="ORF">CU098_007836</name>
</gene>
<feature type="compositionally biased region" description="Low complexity" evidence="1">
    <location>
        <begin position="494"/>
        <end position="503"/>
    </location>
</feature>
<keyword evidence="5" id="KW-1185">Reference proteome</keyword>
<proteinExistence type="predicted"/>
<name>A0A367KYV6_RHIST</name>
<dbReference type="AlphaFoldDB" id="A0A367KYV6"/>
<reference evidence="4 5" key="1">
    <citation type="journal article" date="2018" name="G3 (Bethesda)">
        <title>Phylogenetic and Phylogenomic Definition of Rhizopus Species.</title>
        <authorList>
            <person name="Gryganskyi A.P."/>
            <person name="Golan J."/>
            <person name="Dolatabadi S."/>
            <person name="Mondo S."/>
            <person name="Robb S."/>
            <person name="Idnurm A."/>
            <person name="Muszewska A."/>
            <person name="Steczkiewicz K."/>
            <person name="Masonjones S."/>
            <person name="Liao H.L."/>
            <person name="Gajdeczka M.T."/>
            <person name="Anike F."/>
            <person name="Vuek A."/>
            <person name="Anishchenko I.M."/>
            <person name="Voigt K."/>
            <person name="de Hoog G.S."/>
            <person name="Smith M.E."/>
            <person name="Heitman J."/>
            <person name="Vilgalys R."/>
            <person name="Stajich J.E."/>
        </authorList>
    </citation>
    <scope>NUCLEOTIDE SEQUENCE [LARGE SCALE GENOMIC DNA]</scope>
    <source>
        <strain evidence="4 5">LSU 92-RS-03</strain>
    </source>
</reference>
<feature type="region of interest" description="Disordered" evidence="1">
    <location>
        <begin position="481"/>
        <end position="519"/>
    </location>
</feature>
<comment type="caution">
    <text evidence="4">The sequence shown here is derived from an EMBL/GenBank/DDBJ whole genome shotgun (WGS) entry which is preliminary data.</text>
</comment>
<dbReference type="Proteomes" id="UP000253551">
    <property type="component" value="Unassembled WGS sequence"/>
</dbReference>
<evidence type="ECO:0000256" key="2">
    <source>
        <dbReference type="SAM" id="SignalP"/>
    </source>
</evidence>
<keyword evidence="2" id="KW-0732">Signal</keyword>
<dbReference type="STRING" id="4846.A0A367KYV6"/>
<feature type="signal peptide" evidence="2">
    <location>
        <begin position="1"/>
        <end position="20"/>
    </location>
</feature>
<dbReference type="InterPro" id="IPR026588">
    <property type="entry name" value="Choice_anch_A"/>
</dbReference>
<feature type="compositionally biased region" description="Low complexity" evidence="1">
    <location>
        <begin position="367"/>
        <end position="444"/>
    </location>
</feature>
<organism evidence="4 5">
    <name type="scientific">Rhizopus stolonifer</name>
    <name type="common">Rhizopus nigricans</name>
    <dbReference type="NCBI Taxonomy" id="4846"/>
    <lineage>
        <taxon>Eukaryota</taxon>
        <taxon>Fungi</taxon>
        <taxon>Fungi incertae sedis</taxon>
        <taxon>Mucoromycota</taxon>
        <taxon>Mucoromycotina</taxon>
        <taxon>Mucoromycetes</taxon>
        <taxon>Mucorales</taxon>
        <taxon>Mucorineae</taxon>
        <taxon>Rhizopodaceae</taxon>
        <taxon>Rhizopus</taxon>
    </lineage>
</organism>